<evidence type="ECO:0000313" key="1">
    <source>
        <dbReference type="EMBL" id="KKN33983.1"/>
    </source>
</evidence>
<organism evidence="1">
    <name type="scientific">marine sediment metagenome</name>
    <dbReference type="NCBI Taxonomy" id="412755"/>
    <lineage>
        <taxon>unclassified sequences</taxon>
        <taxon>metagenomes</taxon>
        <taxon>ecological metagenomes</taxon>
    </lineage>
</organism>
<accession>A0A0F9SXN6</accession>
<name>A0A0F9SXN6_9ZZZZ</name>
<gene>
    <name evidence="1" type="ORF">LCGC14_0798350</name>
</gene>
<proteinExistence type="predicted"/>
<dbReference type="EMBL" id="LAZR01002136">
    <property type="protein sequence ID" value="KKN33983.1"/>
    <property type="molecule type" value="Genomic_DNA"/>
</dbReference>
<protein>
    <submittedName>
        <fullName evidence="1">Uncharacterized protein</fullName>
    </submittedName>
</protein>
<reference evidence="1" key="1">
    <citation type="journal article" date="2015" name="Nature">
        <title>Complex archaea that bridge the gap between prokaryotes and eukaryotes.</title>
        <authorList>
            <person name="Spang A."/>
            <person name="Saw J.H."/>
            <person name="Jorgensen S.L."/>
            <person name="Zaremba-Niedzwiedzka K."/>
            <person name="Martijn J."/>
            <person name="Lind A.E."/>
            <person name="van Eijk R."/>
            <person name="Schleper C."/>
            <person name="Guy L."/>
            <person name="Ettema T.J."/>
        </authorList>
    </citation>
    <scope>NUCLEOTIDE SEQUENCE</scope>
</reference>
<comment type="caution">
    <text evidence="1">The sequence shown here is derived from an EMBL/GenBank/DDBJ whole genome shotgun (WGS) entry which is preliminary data.</text>
</comment>
<dbReference type="AlphaFoldDB" id="A0A0F9SXN6"/>
<sequence>MVVTAALIINPIINNGSNELLKLFYQKKKAITIREKNVKPNNSHKIKVFFFPILSVRWPAGI</sequence>